<reference evidence="3 4" key="1">
    <citation type="submission" date="2017-09" db="EMBL/GenBank/DDBJ databases">
        <title>Large-scale bioinformatics analysis of Bacillus genomes uncovers conserved roles of natural products in bacterial physiology.</title>
        <authorList>
            <consortium name="Agbiome Team Llc"/>
            <person name="Bleich R.M."/>
            <person name="Grubbs K.J."/>
            <person name="Santa Maria K.C."/>
            <person name="Allen S.E."/>
            <person name="Farag S."/>
            <person name="Shank E.A."/>
            <person name="Bowers A."/>
        </authorList>
    </citation>
    <scope>NUCLEOTIDE SEQUENCE [LARGE SCALE GENOMIC DNA]</scope>
    <source>
        <strain evidence="2 4">AFS030179</strain>
        <strain evidence="1 3">AFS094940</strain>
    </source>
</reference>
<accession>A0A9X6TYF7</accession>
<evidence type="ECO:0000313" key="3">
    <source>
        <dbReference type="Proteomes" id="UP000220127"/>
    </source>
</evidence>
<evidence type="ECO:0000313" key="1">
    <source>
        <dbReference type="EMBL" id="PED13071.1"/>
    </source>
</evidence>
<dbReference type="EMBL" id="NVMD01000020">
    <property type="protein sequence ID" value="PED13071.1"/>
    <property type="molecule type" value="Genomic_DNA"/>
</dbReference>
<sequence length="47" mass="5538">MINDLIQTREQENKLNKNELLSTIWLLTIAGHEKTVNYIEKSTSFLF</sequence>
<dbReference type="Proteomes" id="UP000220127">
    <property type="component" value="Unassembled WGS sequence"/>
</dbReference>
<gene>
    <name evidence="2" type="ORF">COE48_04435</name>
    <name evidence="1" type="ORF">CON01_19460</name>
</gene>
<dbReference type="SUPFAM" id="SSF48264">
    <property type="entry name" value="Cytochrome P450"/>
    <property type="match status" value="1"/>
</dbReference>
<dbReference type="GO" id="GO:0016705">
    <property type="term" value="F:oxidoreductase activity, acting on paired donors, with incorporation or reduction of molecular oxygen"/>
    <property type="evidence" value="ECO:0007669"/>
    <property type="project" value="InterPro"/>
</dbReference>
<organism evidence="1 3">
    <name type="scientific">Bacillus thuringiensis</name>
    <dbReference type="NCBI Taxonomy" id="1428"/>
    <lineage>
        <taxon>Bacteria</taxon>
        <taxon>Bacillati</taxon>
        <taxon>Bacillota</taxon>
        <taxon>Bacilli</taxon>
        <taxon>Bacillales</taxon>
        <taxon>Bacillaceae</taxon>
        <taxon>Bacillus</taxon>
        <taxon>Bacillus cereus group</taxon>
    </lineage>
</organism>
<dbReference type="InterPro" id="IPR036396">
    <property type="entry name" value="Cyt_P450_sf"/>
</dbReference>
<proteinExistence type="predicted"/>
<comment type="caution">
    <text evidence="1">The sequence shown here is derived from an EMBL/GenBank/DDBJ whole genome shotgun (WGS) entry which is preliminary data.</text>
</comment>
<evidence type="ECO:0000313" key="2">
    <source>
        <dbReference type="EMBL" id="PGZ05415.1"/>
    </source>
</evidence>
<dbReference type="GO" id="GO:0020037">
    <property type="term" value="F:heme binding"/>
    <property type="evidence" value="ECO:0007669"/>
    <property type="project" value="InterPro"/>
</dbReference>
<dbReference type="GO" id="GO:0004497">
    <property type="term" value="F:monooxygenase activity"/>
    <property type="evidence" value="ECO:0007669"/>
    <property type="project" value="InterPro"/>
</dbReference>
<dbReference type="AlphaFoldDB" id="A0A9X6TYF7"/>
<dbReference type="GO" id="GO:0005506">
    <property type="term" value="F:iron ion binding"/>
    <property type="evidence" value="ECO:0007669"/>
    <property type="project" value="InterPro"/>
</dbReference>
<dbReference type="EMBL" id="NUPM01000004">
    <property type="protein sequence ID" value="PGZ05415.1"/>
    <property type="molecule type" value="Genomic_DNA"/>
</dbReference>
<dbReference type="Proteomes" id="UP000223445">
    <property type="component" value="Unassembled WGS sequence"/>
</dbReference>
<evidence type="ECO:0000313" key="4">
    <source>
        <dbReference type="Proteomes" id="UP000223445"/>
    </source>
</evidence>
<protein>
    <submittedName>
        <fullName evidence="1">Cytochrome</fullName>
    </submittedName>
</protein>
<name>A0A9X6TYF7_BACTU</name>